<organism evidence="3 4">
    <name type="scientific">Qingshengfaniella alkalisoli</name>
    <dbReference type="NCBI Taxonomy" id="2599296"/>
    <lineage>
        <taxon>Bacteria</taxon>
        <taxon>Pseudomonadati</taxon>
        <taxon>Pseudomonadota</taxon>
        <taxon>Alphaproteobacteria</taxon>
        <taxon>Rhodobacterales</taxon>
        <taxon>Paracoccaceae</taxon>
        <taxon>Qingshengfaniella</taxon>
    </lineage>
</organism>
<dbReference type="Gene3D" id="2.40.128.520">
    <property type="match status" value="1"/>
</dbReference>
<dbReference type="OrthoDB" id="9811671at2"/>
<dbReference type="PANTHER" id="PTHR36919">
    <property type="entry name" value="BLR1215 PROTEIN"/>
    <property type="match status" value="1"/>
</dbReference>
<evidence type="ECO:0000313" key="4">
    <source>
        <dbReference type="Proteomes" id="UP000318483"/>
    </source>
</evidence>
<dbReference type="Proteomes" id="UP000318483">
    <property type="component" value="Chromosome"/>
</dbReference>
<dbReference type="PANTHER" id="PTHR36919:SF2">
    <property type="entry name" value="BLL6627 PROTEIN"/>
    <property type="match status" value="1"/>
</dbReference>
<sequence length="129" mass="13904">MRNAIYMAATLTLIAGAAAADDVEGIWQTQPDDNGRFAHIEVAPCGAKLCGTIRTAFDGQGQPIASETIGKPIIWDMVPKGDGIYGDGKVYAPDRDKTYNSKMELAGDRLEVSGCVIAICRSQTWVRVR</sequence>
<reference evidence="3 4" key="1">
    <citation type="submission" date="2019-07" db="EMBL/GenBank/DDBJ databases">
        <title>Litoreibacter alkalisoli sp. nov., isolated from saline-alkaline soil.</title>
        <authorList>
            <person name="Wang S."/>
            <person name="Xu L."/>
            <person name="Xing Y.-T."/>
            <person name="Sun J.-Q."/>
        </authorList>
    </citation>
    <scope>NUCLEOTIDE SEQUENCE [LARGE SCALE GENOMIC DNA]</scope>
    <source>
        <strain evidence="3 4">LN3S51</strain>
    </source>
</reference>
<keyword evidence="4" id="KW-1185">Reference proteome</keyword>
<feature type="domain" description="DUF2147" evidence="2">
    <location>
        <begin position="25"/>
        <end position="127"/>
    </location>
</feature>
<dbReference type="Pfam" id="PF09917">
    <property type="entry name" value="DUF2147"/>
    <property type="match status" value="1"/>
</dbReference>
<feature type="chain" id="PRO_5022726045" evidence="1">
    <location>
        <begin position="21"/>
        <end position="129"/>
    </location>
</feature>
<accession>A0A5B8I5N9</accession>
<keyword evidence="1" id="KW-0732">Signal</keyword>
<dbReference type="KEGG" id="lit:FPZ52_02995"/>
<dbReference type="AlphaFoldDB" id="A0A5B8I5N9"/>
<evidence type="ECO:0000259" key="2">
    <source>
        <dbReference type="Pfam" id="PF09917"/>
    </source>
</evidence>
<protein>
    <submittedName>
        <fullName evidence="3">DUF2147 domain-containing protein</fullName>
    </submittedName>
</protein>
<evidence type="ECO:0000256" key="1">
    <source>
        <dbReference type="SAM" id="SignalP"/>
    </source>
</evidence>
<name>A0A5B8I5N9_9RHOB</name>
<dbReference type="InterPro" id="IPR019223">
    <property type="entry name" value="DUF2147"/>
</dbReference>
<proteinExistence type="predicted"/>
<gene>
    <name evidence="3" type="ORF">FPZ52_02995</name>
</gene>
<evidence type="ECO:0000313" key="3">
    <source>
        <dbReference type="EMBL" id="QDY68689.1"/>
    </source>
</evidence>
<feature type="signal peptide" evidence="1">
    <location>
        <begin position="1"/>
        <end position="20"/>
    </location>
</feature>
<dbReference type="EMBL" id="CP042261">
    <property type="protein sequence ID" value="QDY68689.1"/>
    <property type="molecule type" value="Genomic_DNA"/>
</dbReference>
<dbReference type="RefSeq" id="WP_146363563.1">
    <property type="nucleotide sequence ID" value="NZ_CP042261.1"/>
</dbReference>